<accession>A0A0U4G2N4</accession>
<evidence type="ECO:0000256" key="20">
    <source>
        <dbReference type="ARBA" id="ARBA00051243"/>
    </source>
</evidence>
<keyword evidence="14 22" id="KW-1133">Transmembrane helix</keyword>
<evidence type="ECO:0000256" key="14">
    <source>
        <dbReference type="ARBA" id="ARBA00022989"/>
    </source>
</evidence>
<evidence type="ECO:0000256" key="10">
    <source>
        <dbReference type="ARBA" id="ARBA00022737"/>
    </source>
</evidence>
<evidence type="ECO:0000256" key="5">
    <source>
        <dbReference type="ARBA" id="ARBA00022679"/>
    </source>
</evidence>
<evidence type="ECO:0000256" key="17">
    <source>
        <dbReference type="ARBA" id="ARBA00023170"/>
    </source>
</evidence>
<feature type="domain" description="Protein kinase" evidence="24">
    <location>
        <begin position="1266"/>
        <end position="1596"/>
    </location>
</feature>
<dbReference type="Pfam" id="PF00757">
    <property type="entry name" value="Furin-like"/>
    <property type="match status" value="1"/>
</dbReference>
<feature type="compositionally biased region" description="Low complexity" evidence="21">
    <location>
        <begin position="627"/>
        <end position="650"/>
    </location>
</feature>
<dbReference type="GO" id="GO:0030182">
    <property type="term" value="P:neuron differentiation"/>
    <property type="evidence" value="ECO:0007669"/>
    <property type="project" value="UniProtKB-ARBA"/>
</dbReference>
<dbReference type="GO" id="GO:0007169">
    <property type="term" value="P:cell surface receptor protein tyrosine kinase signaling pathway"/>
    <property type="evidence" value="ECO:0007669"/>
    <property type="project" value="TreeGrafter"/>
</dbReference>
<keyword evidence="4" id="KW-0597">Phosphoprotein</keyword>
<evidence type="ECO:0000256" key="16">
    <source>
        <dbReference type="ARBA" id="ARBA00023137"/>
    </source>
</evidence>
<evidence type="ECO:0000256" key="19">
    <source>
        <dbReference type="ARBA" id="ARBA00023211"/>
    </source>
</evidence>
<dbReference type="SMART" id="SM00261">
    <property type="entry name" value="FU"/>
    <property type="match status" value="1"/>
</dbReference>
<evidence type="ECO:0000256" key="3">
    <source>
        <dbReference type="ARBA" id="ARBA00011902"/>
    </source>
</evidence>
<feature type="chain" id="PRO_5006849291" description="receptor protein-tyrosine kinase" evidence="23">
    <location>
        <begin position="25"/>
        <end position="1650"/>
    </location>
</feature>
<evidence type="ECO:0000256" key="18">
    <source>
        <dbReference type="ARBA" id="ARBA00023180"/>
    </source>
</evidence>
<name>A0A0U4G2N4_TAEPI</name>
<keyword evidence="17 25" id="KW-0675">Receptor</keyword>
<evidence type="ECO:0000256" key="4">
    <source>
        <dbReference type="ARBA" id="ARBA00022553"/>
    </source>
</evidence>
<dbReference type="Gene3D" id="3.30.200.20">
    <property type="entry name" value="Phosphorylase Kinase, domain 1"/>
    <property type="match status" value="1"/>
</dbReference>
<feature type="region of interest" description="Disordered" evidence="21">
    <location>
        <begin position="623"/>
        <end position="656"/>
    </location>
</feature>
<keyword evidence="6" id="KW-0165">Cleavage on pair of basic residues</keyword>
<evidence type="ECO:0000256" key="13">
    <source>
        <dbReference type="ARBA" id="ARBA00022840"/>
    </source>
</evidence>
<dbReference type="FunFam" id="1.10.510.10:FF:001512">
    <property type="entry name" value="Receptor tyrosine-protein kinase erbB-2"/>
    <property type="match status" value="1"/>
</dbReference>
<dbReference type="GO" id="GO:0005524">
    <property type="term" value="F:ATP binding"/>
    <property type="evidence" value="ECO:0007669"/>
    <property type="project" value="UniProtKB-KW"/>
</dbReference>
<keyword evidence="7 22" id="KW-0812">Transmembrane</keyword>
<dbReference type="InterPro" id="IPR011009">
    <property type="entry name" value="Kinase-like_dom_sf"/>
</dbReference>
<evidence type="ECO:0000259" key="24">
    <source>
        <dbReference type="PROSITE" id="PS50011"/>
    </source>
</evidence>
<feature type="region of interest" description="Disordered" evidence="21">
    <location>
        <begin position="1299"/>
        <end position="1326"/>
    </location>
</feature>
<dbReference type="CDD" id="cd00064">
    <property type="entry name" value="FU"/>
    <property type="match status" value="1"/>
</dbReference>
<evidence type="ECO:0000256" key="1">
    <source>
        <dbReference type="ARBA" id="ARBA00004308"/>
    </source>
</evidence>
<proteinExistence type="evidence at transcript level"/>
<reference evidence="25" key="1">
    <citation type="submission" date="2015-11" db="EMBL/GenBank/DDBJ databases">
        <authorList>
            <person name="Zhang Y."/>
            <person name="Guo Z."/>
        </authorList>
    </citation>
    <scope>NUCLEOTIDE SEQUENCE</scope>
</reference>
<comment type="catalytic activity">
    <reaction evidence="20">
        <text>L-tyrosyl-[protein] + ATP = O-phospho-L-tyrosyl-[protein] + ADP + H(+)</text>
        <dbReference type="Rhea" id="RHEA:10596"/>
        <dbReference type="Rhea" id="RHEA-COMP:10136"/>
        <dbReference type="Rhea" id="RHEA-COMP:20101"/>
        <dbReference type="ChEBI" id="CHEBI:15378"/>
        <dbReference type="ChEBI" id="CHEBI:30616"/>
        <dbReference type="ChEBI" id="CHEBI:46858"/>
        <dbReference type="ChEBI" id="CHEBI:61978"/>
        <dbReference type="ChEBI" id="CHEBI:456216"/>
        <dbReference type="EC" id="2.7.10.1"/>
    </reaction>
</comment>
<dbReference type="InterPro" id="IPR006211">
    <property type="entry name" value="Furin-like_Cys-rich_dom"/>
</dbReference>
<dbReference type="GO" id="GO:0043235">
    <property type="term" value="C:receptor complex"/>
    <property type="evidence" value="ECO:0007669"/>
    <property type="project" value="TreeGrafter"/>
</dbReference>
<keyword evidence="11" id="KW-0547">Nucleotide-binding</keyword>
<evidence type="ECO:0000256" key="12">
    <source>
        <dbReference type="ARBA" id="ARBA00022777"/>
    </source>
</evidence>
<evidence type="ECO:0000313" key="25">
    <source>
        <dbReference type="EMBL" id="ALX72628.1"/>
    </source>
</evidence>
<dbReference type="PROSITE" id="PS00109">
    <property type="entry name" value="PROTEIN_KINASE_TYR"/>
    <property type="match status" value="1"/>
</dbReference>
<dbReference type="Gene3D" id="2.60.40.10">
    <property type="entry name" value="Immunoglobulins"/>
    <property type="match status" value="3"/>
</dbReference>
<dbReference type="Pfam" id="PF01030">
    <property type="entry name" value="Recep_L_domain"/>
    <property type="match status" value="2"/>
</dbReference>
<evidence type="ECO:0000256" key="9">
    <source>
        <dbReference type="ARBA" id="ARBA00022729"/>
    </source>
</evidence>
<evidence type="ECO:0000256" key="21">
    <source>
        <dbReference type="SAM" id="MobiDB-lite"/>
    </source>
</evidence>
<dbReference type="EC" id="2.7.10.1" evidence="3"/>
<evidence type="ECO:0000256" key="8">
    <source>
        <dbReference type="ARBA" id="ARBA00022723"/>
    </source>
</evidence>
<dbReference type="SMART" id="SM00219">
    <property type="entry name" value="TyrKc"/>
    <property type="match status" value="1"/>
</dbReference>
<dbReference type="PROSITE" id="PS50011">
    <property type="entry name" value="PROTEIN_KINASE_DOM"/>
    <property type="match status" value="1"/>
</dbReference>
<evidence type="ECO:0000256" key="7">
    <source>
        <dbReference type="ARBA" id="ARBA00022692"/>
    </source>
</evidence>
<feature type="signal peptide" evidence="23">
    <location>
        <begin position="1"/>
        <end position="24"/>
    </location>
</feature>
<keyword evidence="18" id="KW-0325">Glycoprotein</keyword>
<comment type="subcellular location">
    <subcellularLocation>
        <location evidence="1">Endomembrane system</location>
    </subcellularLocation>
    <subcellularLocation>
        <location evidence="2">Membrane</location>
        <topology evidence="2">Single-pass type I membrane protein</topology>
    </subcellularLocation>
</comment>
<keyword evidence="15 22" id="KW-0472">Membrane</keyword>
<dbReference type="InterPro" id="IPR006212">
    <property type="entry name" value="Furin_repeat"/>
</dbReference>
<dbReference type="SUPFAM" id="SSF56112">
    <property type="entry name" value="Protein kinase-like (PK-like)"/>
    <property type="match status" value="1"/>
</dbReference>
<dbReference type="SUPFAM" id="SSF57184">
    <property type="entry name" value="Growth factor receptor domain"/>
    <property type="match status" value="1"/>
</dbReference>
<dbReference type="InterPro" id="IPR000719">
    <property type="entry name" value="Prot_kinase_dom"/>
</dbReference>
<dbReference type="InterPro" id="IPR020635">
    <property type="entry name" value="Tyr_kinase_cat_dom"/>
</dbReference>
<evidence type="ECO:0000256" key="6">
    <source>
        <dbReference type="ARBA" id="ARBA00022685"/>
    </source>
</evidence>
<dbReference type="InterPro" id="IPR001245">
    <property type="entry name" value="Ser-Thr/Tyr_kinase_cat_dom"/>
</dbReference>
<keyword evidence="19" id="KW-0464">Manganese</keyword>
<dbReference type="PANTHER" id="PTHR24416:SF525">
    <property type="entry name" value="INSULIN-LIKE RECEPTOR"/>
    <property type="match status" value="1"/>
</dbReference>
<dbReference type="GO" id="GO:0012505">
    <property type="term" value="C:endomembrane system"/>
    <property type="evidence" value="ECO:0007669"/>
    <property type="project" value="UniProtKB-SubCell"/>
</dbReference>
<keyword evidence="13" id="KW-0067">ATP-binding</keyword>
<dbReference type="InterPro" id="IPR036941">
    <property type="entry name" value="Rcpt_L-dom_sf"/>
</dbReference>
<evidence type="ECO:0000256" key="15">
    <source>
        <dbReference type="ARBA" id="ARBA00023136"/>
    </source>
</evidence>
<dbReference type="InterPro" id="IPR008266">
    <property type="entry name" value="Tyr_kinase_AS"/>
</dbReference>
<dbReference type="SUPFAM" id="SSF52058">
    <property type="entry name" value="L domain-like"/>
    <property type="match status" value="2"/>
</dbReference>
<evidence type="ECO:0000256" key="23">
    <source>
        <dbReference type="SAM" id="SignalP"/>
    </source>
</evidence>
<dbReference type="GO" id="GO:0050793">
    <property type="term" value="P:regulation of developmental process"/>
    <property type="evidence" value="ECO:0007669"/>
    <property type="project" value="UniProtKB-ARBA"/>
</dbReference>
<keyword evidence="16" id="KW-0829">Tyrosine-protein kinase</keyword>
<dbReference type="InterPro" id="IPR009030">
    <property type="entry name" value="Growth_fac_rcpt_cys_sf"/>
</dbReference>
<dbReference type="CDD" id="cd00063">
    <property type="entry name" value="FN3"/>
    <property type="match status" value="1"/>
</dbReference>
<dbReference type="GO" id="GO:0005886">
    <property type="term" value="C:plasma membrane"/>
    <property type="evidence" value="ECO:0007669"/>
    <property type="project" value="TreeGrafter"/>
</dbReference>
<keyword evidence="12" id="KW-0418">Kinase</keyword>
<dbReference type="PANTHER" id="PTHR24416">
    <property type="entry name" value="TYROSINE-PROTEIN KINASE RECEPTOR"/>
    <property type="match status" value="1"/>
</dbReference>
<dbReference type="Gene3D" id="1.10.510.10">
    <property type="entry name" value="Transferase(Phosphotransferase) domain 1"/>
    <property type="match status" value="1"/>
</dbReference>
<keyword evidence="8" id="KW-0479">Metal-binding</keyword>
<dbReference type="EMBL" id="KU060798">
    <property type="protein sequence ID" value="ALX72628.1"/>
    <property type="molecule type" value="mRNA"/>
</dbReference>
<evidence type="ECO:0000256" key="11">
    <source>
        <dbReference type="ARBA" id="ARBA00022741"/>
    </source>
</evidence>
<dbReference type="GO" id="GO:0046872">
    <property type="term" value="F:metal ion binding"/>
    <property type="evidence" value="ECO:0007669"/>
    <property type="project" value="UniProtKB-KW"/>
</dbReference>
<dbReference type="GO" id="GO:0048468">
    <property type="term" value="P:cell development"/>
    <property type="evidence" value="ECO:0007669"/>
    <property type="project" value="UniProtKB-ARBA"/>
</dbReference>
<organism evidence="25">
    <name type="scientific">Taenia pisiformis</name>
    <name type="common">Tapeworm</name>
    <name type="synonym">Cysticercus pisiformis</name>
    <dbReference type="NCBI Taxonomy" id="85432"/>
    <lineage>
        <taxon>Eukaryota</taxon>
        <taxon>Metazoa</taxon>
        <taxon>Spiralia</taxon>
        <taxon>Lophotrochozoa</taxon>
        <taxon>Platyhelminthes</taxon>
        <taxon>Cestoda</taxon>
        <taxon>Eucestoda</taxon>
        <taxon>Cyclophyllidea</taxon>
        <taxon>Taeniidae</taxon>
        <taxon>Taenia</taxon>
    </lineage>
</organism>
<keyword evidence="10" id="KW-0677">Repeat</keyword>
<dbReference type="SUPFAM" id="SSF49265">
    <property type="entry name" value="Fibronectin type III"/>
    <property type="match status" value="2"/>
</dbReference>
<dbReference type="Gene3D" id="3.80.20.20">
    <property type="entry name" value="Receptor L-domain"/>
    <property type="match status" value="2"/>
</dbReference>
<feature type="region of interest" description="Disordered" evidence="21">
    <location>
        <begin position="771"/>
        <end position="799"/>
    </location>
</feature>
<dbReference type="GO" id="GO:0004714">
    <property type="term" value="F:transmembrane receptor protein tyrosine kinase activity"/>
    <property type="evidence" value="ECO:0007669"/>
    <property type="project" value="UniProtKB-EC"/>
</dbReference>
<dbReference type="Gene3D" id="2.10.220.10">
    <property type="entry name" value="Hormone Receptor, Insulin-like Growth Factor Receptor 1, Chain A, domain 2"/>
    <property type="match status" value="1"/>
</dbReference>
<sequence length="1650" mass="181923">MSIRRDSFLLSWLFLYLIIRISFATDNECASPSDYDEFECPSYVLDLTQPKALDPLANCTVVNGNLVVIGLSNTQCGPNGLRLPRLFQIFGSLTVEHSSCNGDLSFFLPNLIAIHGILPFSAQVPLGEKFALPSYPLLIHHTALSGIGLRCLRVLGSRGVLLVDNPQMCYTDTVGWHLLTPSVPPSKPLISNGSVASRNGDGVFGQDLLHKEGLFDLCANACPANCEWVTVNNLPRSFCWSRDHCQRVCNAKCRDAFLSCSIHNTSECCHPNCLGGCTGPTAGDCLICRNFHHNNACLSSCPDGLYELYGRYCVTKDACLSKPVPEDLFPFILQRSGFPHKSFSIQGKTCVPACDRSFRRSPSGECSPCDADCEEVKRDCGDIVIYQQADLASVRDCLSARSVLISIRTGQDDLSTSLAEAFSSLRVIYRSLRVIRSDALLSLSFLHRLKTIHGTEPIVKDGLVTPVESAHSAITALEITWNGNLEDIWFLPPGSPKLEILSGSVEFSANNRLCPDKIQSFLNDRVAFVTGRELTPSELDLINTSNGEYALCNTKPLNVTVVEELQNSVTLRMNRMAWNDPRQILPAIISYGRSENRFWDSDIHDHTFCDSAWNEVELNCGLPQPPSSSSQGVSLSQFRSGSSPSRSSSSVGGGGGGGGEEVLTCLLDNLAPATTYSAFITIATLSKYEGAQSRRFHFTTKPATPSTPTFLRAISAGPTSIQLLWNPPNRPNGKIVEYRIRYLQMKLEKNDFLSRDACYSIPFQQHASASSTTLDEIGGKGGGHSLRPDDSVDAEVAEEEKEEALEGCDAFGQGISPSSSSSTKGLKRSELLLEDLQRREMIRFEDELHKIILIPRVYLEFDSDLAVAAGGDDDEGEDTEMQRFYDYAHRDDYLYGYGSHFVRKRRDTSAVSAMVPQKTIRIPVSPESNGDFNGPVKLSHLVTGLEHFTEYLFLISACHEPHDEYGNPLPCTSEDCDSEQDAGCSQAVRISQRTQAVPHADEVPSSSLYALTPLQPTTTSGSQSYTNFSTDLFGNLSLSAFNASIATSSTLTQRETSISPVKLFWNEPNSPNGLILYYWLQYRRTEGAFMTPEESSSLPWFIICVTPKYLEDDAAIKALAGLRCAAPILKEGAVVTTGQAAKSEEHASPQCDPAARTVFTELGFLRAGFYEWQVMAVSLAGNGSWTKSHFFDVKVNDALQPSHIAAILVVTLLAVGFVIAFAIWFDYRNRKRRMNALKNRKSEYLESLLLENFQDEWEVDPKDLSYNVEDTLGQGSFGLVCRGRLARLTTPAAEYLHVAPNSTSGDSASAGGGRPSSTHSTSGPKNWLTLVLPKRLRRGTGANGDAQGMDVAVKILSPGSTYEDVREFLGEASHMKQFNCNHIVRLLGIVSKQVRVRRQPIVVMELMQHGDLATYLRHRMAQEDYSQGSVSPEYAIKWAAEVADGMAYLEYKGFVHRDLAARNCLVGVGLTVKIGDFGLTRDVSGHLYYRKEGRARLPVRWMAPEALNEAYFTFKSDVWSYGVVLREIATFAALPFSGLSHEEVIALVVNGGHLGKQGWPPKFPDILLDVMQACWHRDPECRPSFGTIISMLEPYVSPVFCTNSFYLNRNPNAHRQDVLHVDFREESESVVKGQEPLLTALKETLEGNGD</sequence>
<dbReference type="InterPro" id="IPR000494">
    <property type="entry name" value="Rcpt_L-dom"/>
</dbReference>
<keyword evidence="5" id="KW-0808">Transferase</keyword>
<dbReference type="SMART" id="SM00060">
    <property type="entry name" value="FN3"/>
    <property type="match status" value="2"/>
</dbReference>
<feature type="transmembrane region" description="Helical" evidence="22">
    <location>
        <begin position="1204"/>
        <end position="1225"/>
    </location>
</feature>
<evidence type="ECO:0000256" key="2">
    <source>
        <dbReference type="ARBA" id="ARBA00004479"/>
    </source>
</evidence>
<dbReference type="InterPro" id="IPR003961">
    <property type="entry name" value="FN3_dom"/>
</dbReference>
<protein>
    <recommendedName>
        <fullName evidence="3">receptor protein-tyrosine kinase</fullName>
        <ecNumber evidence="3">2.7.10.1</ecNumber>
    </recommendedName>
</protein>
<dbReference type="InterPro" id="IPR036116">
    <property type="entry name" value="FN3_sf"/>
</dbReference>
<dbReference type="PRINTS" id="PR00109">
    <property type="entry name" value="TYRKINASE"/>
</dbReference>
<dbReference type="InterPro" id="IPR013783">
    <property type="entry name" value="Ig-like_fold"/>
</dbReference>
<keyword evidence="9 23" id="KW-0732">Signal</keyword>
<dbReference type="InterPro" id="IPR050122">
    <property type="entry name" value="RTK"/>
</dbReference>
<evidence type="ECO:0000256" key="22">
    <source>
        <dbReference type="SAM" id="Phobius"/>
    </source>
</evidence>
<dbReference type="Pfam" id="PF07714">
    <property type="entry name" value="PK_Tyr_Ser-Thr"/>
    <property type="match status" value="1"/>
</dbReference>